<name>W9YJ29_9EURO</name>
<evidence type="ECO:0000313" key="2">
    <source>
        <dbReference type="Proteomes" id="UP000019478"/>
    </source>
</evidence>
<dbReference type="EMBL" id="AMGY01000001">
    <property type="protein sequence ID" value="EXJ92538.1"/>
    <property type="molecule type" value="Genomic_DNA"/>
</dbReference>
<organism evidence="1 2">
    <name type="scientific">Capronia epimyces CBS 606.96</name>
    <dbReference type="NCBI Taxonomy" id="1182542"/>
    <lineage>
        <taxon>Eukaryota</taxon>
        <taxon>Fungi</taxon>
        <taxon>Dikarya</taxon>
        <taxon>Ascomycota</taxon>
        <taxon>Pezizomycotina</taxon>
        <taxon>Eurotiomycetes</taxon>
        <taxon>Chaetothyriomycetidae</taxon>
        <taxon>Chaetothyriales</taxon>
        <taxon>Herpotrichiellaceae</taxon>
        <taxon>Capronia</taxon>
    </lineage>
</organism>
<dbReference type="OrthoDB" id="4150142at2759"/>
<dbReference type="AlphaFoldDB" id="W9YJ29"/>
<reference evidence="1 2" key="1">
    <citation type="submission" date="2013-03" db="EMBL/GenBank/DDBJ databases">
        <title>The Genome Sequence of Capronia epimyces CBS 606.96.</title>
        <authorList>
            <consortium name="The Broad Institute Genomics Platform"/>
            <person name="Cuomo C."/>
            <person name="de Hoog S."/>
            <person name="Gorbushina A."/>
            <person name="Walker B."/>
            <person name="Young S.K."/>
            <person name="Zeng Q."/>
            <person name="Gargeya S."/>
            <person name="Fitzgerald M."/>
            <person name="Haas B."/>
            <person name="Abouelleil A."/>
            <person name="Allen A.W."/>
            <person name="Alvarado L."/>
            <person name="Arachchi H.M."/>
            <person name="Berlin A.M."/>
            <person name="Chapman S.B."/>
            <person name="Gainer-Dewar J."/>
            <person name="Goldberg J."/>
            <person name="Griggs A."/>
            <person name="Gujja S."/>
            <person name="Hansen M."/>
            <person name="Howarth C."/>
            <person name="Imamovic A."/>
            <person name="Ireland A."/>
            <person name="Larimer J."/>
            <person name="McCowan C."/>
            <person name="Murphy C."/>
            <person name="Pearson M."/>
            <person name="Poon T.W."/>
            <person name="Priest M."/>
            <person name="Roberts A."/>
            <person name="Saif S."/>
            <person name="Shea T."/>
            <person name="Sisk P."/>
            <person name="Sykes S."/>
            <person name="Wortman J."/>
            <person name="Nusbaum C."/>
            <person name="Birren B."/>
        </authorList>
    </citation>
    <scope>NUCLEOTIDE SEQUENCE [LARGE SCALE GENOMIC DNA]</scope>
    <source>
        <strain evidence="1 2">CBS 606.96</strain>
    </source>
</reference>
<dbReference type="Proteomes" id="UP000019478">
    <property type="component" value="Unassembled WGS sequence"/>
</dbReference>
<dbReference type="RefSeq" id="XP_007729428.1">
    <property type="nucleotide sequence ID" value="XM_007731238.1"/>
</dbReference>
<dbReference type="GeneID" id="19165228"/>
<accession>W9YJ29</accession>
<sequence length="592" mass="66788">MATTVIFGADPGGVAGLRSALFVPQLANVASASATYPALHLLSLPQEVRDRVFQNVEISADDGPEEPLTSHGFGGLESLPAVCRQLFHNTANDRHQFIVKVPHNRLQLFVDQALKNGAAYKNMKSLTLELPHNSPSQFFRDIATILHHSKDTLEQLKIFGVGPDGYGAQTSSLAHPCGKVDTSIRSGTLNLTLDGQEYQKRIKMINQLQFLGKIKVLVLDNLNMPVTQAQVLKNKPDLQRLRIGTDPRSVLHNRYMMPGQNLGLNNLIHPITQAPPQLRELDIASNSVVILVHVFKVVLPTLEILNWNISDFAAQHGNNFLQMGMNVLSRLAEAKKLRVLRLCIHSAMYDHVNDMATFMYMLRTSIQRVPSLKVIELHIHSKARWYAQEIISDLPKSVERVYLADHFIHKDIPQLTDLMGTLTNTWTQDYSNGWNLLGEDLSRKDFIPFSDKNLGFVSYEYDHQDGEQFRDNVANFMRVNARMLDKELNRHLAKYNGKHIPVKTAAKPHVTVFDPLVSDMLPRSRAEVEANRKELTRCGLYNNKPYFGNEDRAEKVFLAEPVATASERSHYSLPTIWDVENPFCAASHWIST</sequence>
<proteinExistence type="predicted"/>
<evidence type="ECO:0000313" key="1">
    <source>
        <dbReference type="EMBL" id="EXJ92538.1"/>
    </source>
</evidence>
<comment type="caution">
    <text evidence="1">The sequence shown here is derived from an EMBL/GenBank/DDBJ whole genome shotgun (WGS) entry which is preliminary data.</text>
</comment>
<dbReference type="SUPFAM" id="SSF52047">
    <property type="entry name" value="RNI-like"/>
    <property type="match status" value="1"/>
</dbReference>
<keyword evidence="2" id="KW-1185">Reference proteome</keyword>
<protein>
    <submittedName>
        <fullName evidence="1">Uncharacterized protein</fullName>
    </submittedName>
</protein>
<dbReference type="HOGENOM" id="CLU_032492_0_0_1"/>
<dbReference type="eggNOG" id="ENOG502T517">
    <property type="taxonomic scope" value="Eukaryota"/>
</dbReference>
<gene>
    <name evidence="1" type="ORF">A1O3_01090</name>
</gene>